<dbReference type="RefSeq" id="WP_068625813.1">
    <property type="nucleotide sequence ID" value="NZ_MAQA01000024.1"/>
</dbReference>
<dbReference type="Proteomes" id="UP000093412">
    <property type="component" value="Unassembled WGS sequence"/>
</dbReference>
<dbReference type="EMBL" id="MAQA01000024">
    <property type="protein sequence ID" value="OCI31055.1"/>
    <property type="molecule type" value="Genomic_DNA"/>
</dbReference>
<accession>A0ABX2Y3I5</accession>
<gene>
    <name evidence="2" type="ORF">OERS_22650</name>
</gene>
<evidence type="ECO:0000313" key="3">
    <source>
        <dbReference type="Proteomes" id="UP000093412"/>
    </source>
</evidence>
<comment type="caution">
    <text evidence="2">The sequence shown here is derived from an EMBL/GenBank/DDBJ whole genome shotgun (WGS) entry which is preliminary data.</text>
</comment>
<keyword evidence="3" id="KW-1185">Reference proteome</keyword>
<evidence type="ECO:0008006" key="4">
    <source>
        <dbReference type="Google" id="ProtNLM"/>
    </source>
</evidence>
<feature type="region of interest" description="Disordered" evidence="1">
    <location>
        <begin position="1"/>
        <end position="31"/>
    </location>
</feature>
<evidence type="ECO:0000313" key="2">
    <source>
        <dbReference type="EMBL" id="OCI31055.1"/>
    </source>
</evidence>
<feature type="region of interest" description="Disordered" evidence="1">
    <location>
        <begin position="131"/>
        <end position="154"/>
    </location>
</feature>
<sequence>MSNEQQTVEQPGPNDQGGQGVTFTPPASQDEFNRIIADRLSRERAKFADYDDLKTKAGEFDKLTEAQKTDIQKANDRALAAEAEVAKFKDREQVTKWKAEVAAATGVPATALSGSTLEDIQAHAEVLKPLITTPPAERGPQVPTEGTGNPGDRVTQLAQTDLASMTPAQINEARRAGRLNRLLGIS</sequence>
<evidence type="ECO:0000256" key="1">
    <source>
        <dbReference type="SAM" id="MobiDB-lite"/>
    </source>
</evidence>
<protein>
    <recommendedName>
        <fullName evidence="4">Phage minor structural protein GP20</fullName>
    </recommendedName>
</protein>
<reference evidence="2 3" key="1">
    <citation type="submission" date="2016-06" db="EMBL/GenBank/DDBJ databases">
        <title>Genome sequence of Oerskovia enterophila DSM 43852.</title>
        <authorList>
            <person name="Poehlein A."/>
            <person name="Jag V."/>
            <person name="Bengelsdorf F.R."/>
            <person name="Daniel R."/>
            <person name="Duerre P."/>
        </authorList>
    </citation>
    <scope>NUCLEOTIDE SEQUENCE [LARGE SCALE GENOMIC DNA]</scope>
    <source>
        <strain evidence="2 3">DSM 43852</strain>
    </source>
</reference>
<organism evidence="2 3">
    <name type="scientific">Oerskovia enterophila</name>
    <dbReference type="NCBI Taxonomy" id="43678"/>
    <lineage>
        <taxon>Bacteria</taxon>
        <taxon>Bacillati</taxon>
        <taxon>Actinomycetota</taxon>
        <taxon>Actinomycetes</taxon>
        <taxon>Micrococcales</taxon>
        <taxon>Cellulomonadaceae</taxon>
        <taxon>Oerskovia</taxon>
    </lineage>
</organism>
<proteinExistence type="predicted"/>
<name>A0ABX2Y3I5_9CELL</name>